<evidence type="ECO:0000256" key="1">
    <source>
        <dbReference type="SAM" id="Phobius"/>
    </source>
</evidence>
<name>A0ABV2AKH4_9EUKA</name>
<proteinExistence type="predicted"/>
<evidence type="ECO:0000313" key="2">
    <source>
        <dbReference type="EMBL" id="MES1919949.1"/>
    </source>
</evidence>
<reference evidence="2 3" key="1">
    <citation type="journal article" date="2024" name="BMC Biol.">
        <title>Comparative genomics of Ascetosporea gives new insight into the evolutionary basis for animal parasitism in Rhizaria.</title>
        <authorList>
            <person name="Hiltunen Thoren M."/>
            <person name="Onut-Brannstrom I."/>
            <person name="Alfjorden A."/>
            <person name="Peckova H."/>
            <person name="Swords F."/>
            <person name="Hooper C."/>
            <person name="Holzer A.S."/>
            <person name="Bass D."/>
            <person name="Burki F."/>
        </authorList>
    </citation>
    <scope>NUCLEOTIDE SEQUENCE [LARGE SCALE GENOMIC DNA]</scope>
    <source>
        <strain evidence="2">20-A016</strain>
    </source>
</reference>
<sequence>MVRDFENIKSNFIDYAAASFFTFVVLFSFYRRANTVNQIYLLKPLNVNKNDFRNHKLILQKKSMKFNFNIKDLKITKGNSLNVRYFAFRGPNREFFVARVKDTESAKKGIDFLEKMSEMNKNPNMQK</sequence>
<gene>
    <name evidence="2" type="ORF">MHBO_001691</name>
</gene>
<evidence type="ECO:0000313" key="3">
    <source>
        <dbReference type="Proteomes" id="UP001439008"/>
    </source>
</evidence>
<feature type="transmembrane region" description="Helical" evidence="1">
    <location>
        <begin position="12"/>
        <end position="30"/>
    </location>
</feature>
<protein>
    <submittedName>
        <fullName evidence="2">Uncharacterized protein</fullName>
    </submittedName>
</protein>
<comment type="caution">
    <text evidence="2">The sequence shown here is derived from an EMBL/GenBank/DDBJ whole genome shotgun (WGS) entry which is preliminary data.</text>
</comment>
<keyword evidence="1" id="KW-0812">Transmembrane</keyword>
<dbReference type="Proteomes" id="UP001439008">
    <property type="component" value="Unassembled WGS sequence"/>
</dbReference>
<accession>A0ABV2AKH4</accession>
<organism evidence="2 3">
    <name type="scientific">Bonamia ostreae</name>
    <dbReference type="NCBI Taxonomy" id="126728"/>
    <lineage>
        <taxon>Eukaryota</taxon>
        <taxon>Sar</taxon>
        <taxon>Rhizaria</taxon>
        <taxon>Endomyxa</taxon>
        <taxon>Ascetosporea</taxon>
        <taxon>Haplosporida</taxon>
        <taxon>Bonamia</taxon>
    </lineage>
</organism>
<keyword evidence="1" id="KW-0472">Membrane</keyword>
<keyword evidence="3" id="KW-1185">Reference proteome</keyword>
<dbReference type="EMBL" id="JBDODL010000454">
    <property type="protein sequence ID" value="MES1919949.1"/>
    <property type="molecule type" value="Genomic_DNA"/>
</dbReference>
<keyword evidence="1" id="KW-1133">Transmembrane helix</keyword>